<feature type="transmembrane region" description="Helical" evidence="1">
    <location>
        <begin position="57"/>
        <end position="75"/>
    </location>
</feature>
<evidence type="ECO:0000313" key="2">
    <source>
        <dbReference type="EMBL" id="ANP40274.1"/>
    </source>
</evidence>
<sequence length="80" mass="8934">MGIHDCIGETSFYPQLLIGAGVLISGIFVKLKEDLTVAQMCTVLVGRRKISSNKLQWALLVLTLLLPLVLWLYLIDRCMS</sequence>
<dbReference type="Proteomes" id="UP000013243">
    <property type="component" value="Chromosome"/>
</dbReference>
<evidence type="ECO:0000256" key="1">
    <source>
        <dbReference type="SAM" id="Phobius"/>
    </source>
</evidence>
<name>A0A1B1A0Z2_9RHOB</name>
<organism evidence="2 3">
    <name type="scientific">Tritonibacter mobilis F1926</name>
    <dbReference type="NCBI Taxonomy" id="1265309"/>
    <lineage>
        <taxon>Bacteria</taxon>
        <taxon>Pseudomonadati</taxon>
        <taxon>Pseudomonadota</taxon>
        <taxon>Alphaproteobacteria</taxon>
        <taxon>Rhodobacterales</taxon>
        <taxon>Paracoccaceae</taxon>
        <taxon>Tritonibacter</taxon>
    </lineage>
</organism>
<keyword evidence="1" id="KW-0812">Transmembrane</keyword>
<evidence type="ECO:0000313" key="3">
    <source>
        <dbReference type="Proteomes" id="UP000013243"/>
    </source>
</evidence>
<dbReference type="EMBL" id="CP015230">
    <property type="protein sequence ID" value="ANP40274.1"/>
    <property type="molecule type" value="Genomic_DNA"/>
</dbReference>
<gene>
    <name evidence="2" type="ORF">K529_005800</name>
</gene>
<protein>
    <submittedName>
        <fullName evidence="2">Uncharacterized protein</fullName>
    </submittedName>
</protein>
<proteinExistence type="predicted"/>
<feature type="transmembrane region" description="Helical" evidence="1">
    <location>
        <begin position="12"/>
        <end position="31"/>
    </location>
</feature>
<dbReference type="STRING" id="1265309.K529_005800"/>
<dbReference type="AlphaFoldDB" id="A0A1B1A0Z2"/>
<accession>A0A1B1A0Z2</accession>
<keyword evidence="1" id="KW-0472">Membrane</keyword>
<keyword evidence="1" id="KW-1133">Transmembrane helix</keyword>
<reference evidence="2 3" key="1">
    <citation type="journal article" date="2016" name="ISME J.">
        <title>Global occurrence and heterogeneity of the Roseobacter-clade species Ruegeria mobilis.</title>
        <authorList>
            <person name="Sonnenschein E."/>
            <person name="Gram L."/>
        </authorList>
    </citation>
    <scope>NUCLEOTIDE SEQUENCE [LARGE SCALE GENOMIC DNA]</scope>
    <source>
        <strain evidence="2 3">F1926</strain>
    </source>
</reference>
<dbReference type="KEGG" id="rmb:K529_005800"/>